<accession>A0ABT3ZZH2</accession>
<proteinExistence type="predicted"/>
<evidence type="ECO:0000313" key="3">
    <source>
        <dbReference type="Proteomes" id="UP001207654"/>
    </source>
</evidence>
<evidence type="ECO:0008006" key="4">
    <source>
        <dbReference type="Google" id="ProtNLM"/>
    </source>
</evidence>
<dbReference type="RefSeq" id="WP_267533760.1">
    <property type="nucleotide sequence ID" value="NZ_JAPNKA010000001.1"/>
</dbReference>
<dbReference type="PROSITE" id="PS51257">
    <property type="entry name" value="PROKAR_LIPOPROTEIN"/>
    <property type="match status" value="1"/>
</dbReference>
<reference evidence="2 3" key="1">
    <citation type="submission" date="2022-11" db="EMBL/GenBank/DDBJ databases">
        <title>Minimal conservation of predation-associated metabolite biosynthetic gene clusters underscores biosynthetic potential of Myxococcota including descriptions for ten novel species: Archangium lansinium sp. nov., Myxococcus landrumus sp. nov., Nannocystis bai.</title>
        <authorList>
            <person name="Ahearne A."/>
            <person name="Stevens C."/>
            <person name="Phillips K."/>
        </authorList>
    </citation>
    <scope>NUCLEOTIDE SEQUENCE [LARGE SCALE GENOMIC DNA]</scope>
    <source>
        <strain evidence="2 3">MIWBW</strain>
    </source>
</reference>
<dbReference type="Gene3D" id="3.30.1380.10">
    <property type="match status" value="1"/>
</dbReference>
<gene>
    <name evidence="2" type="ORF">OV287_09915</name>
</gene>
<keyword evidence="3" id="KW-1185">Reference proteome</keyword>
<feature type="region of interest" description="Disordered" evidence="1">
    <location>
        <begin position="28"/>
        <end position="50"/>
    </location>
</feature>
<evidence type="ECO:0000256" key="1">
    <source>
        <dbReference type="SAM" id="MobiDB-lite"/>
    </source>
</evidence>
<sequence length="404" mass="43225">MSKLRAGWLAGVACIGIALGGLSCAKRPASEEATGTGGSGEKAPLGQASAKQGGQEIFLEVLELSVGKPEKDEASRTSFVTGEPISTRGRVRNAKELESRIQWHLQPVGPQTADADPTTHEGQDAVFRAFSRVGTAGSRQPNPPLEYELVASVLLENGEVLQVRLPPTTFLRQDLEDVLRQEYVDFGTSFRPSRTQLSIPGRRTFNTGNYTVIAEEDAGGLAHLLEQLDGKIRALLNNDVQEKPVGTRGLSPGTVVVSPGGAILEVGALGDTDPQGDDLCAGPRVGNRCTGSILAGPNGTADTRANNRELTWKLEDFVSSAFRNPQRNRAAGSVVINSHHTRGRALDLDPRRMPVPGKTPQQLMCIVEAAGDAVVGERDSFTERGATRFLDCNDPMADHVHVER</sequence>
<evidence type="ECO:0000313" key="2">
    <source>
        <dbReference type="EMBL" id="MCY1074804.1"/>
    </source>
</evidence>
<dbReference type="InterPro" id="IPR009045">
    <property type="entry name" value="Zn_M74/Hedgehog-like"/>
</dbReference>
<name>A0ABT3ZZH2_9BACT</name>
<comment type="caution">
    <text evidence="2">The sequence shown here is derived from an EMBL/GenBank/DDBJ whole genome shotgun (WGS) entry which is preliminary data.</text>
</comment>
<protein>
    <recommendedName>
        <fullName evidence="4">Peptidase M15A C-terminal domain-containing protein</fullName>
    </recommendedName>
</protein>
<organism evidence="2 3">
    <name type="scientific">Archangium lansingense</name>
    <dbReference type="NCBI Taxonomy" id="2995310"/>
    <lineage>
        <taxon>Bacteria</taxon>
        <taxon>Pseudomonadati</taxon>
        <taxon>Myxococcota</taxon>
        <taxon>Myxococcia</taxon>
        <taxon>Myxococcales</taxon>
        <taxon>Cystobacterineae</taxon>
        <taxon>Archangiaceae</taxon>
        <taxon>Archangium</taxon>
    </lineage>
</organism>
<dbReference type="Proteomes" id="UP001207654">
    <property type="component" value="Unassembled WGS sequence"/>
</dbReference>
<dbReference type="SUPFAM" id="SSF55166">
    <property type="entry name" value="Hedgehog/DD-peptidase"/>
    <property type="match status" value="1"/>
</dbReference>
<dbReference type="EMBL" id="JAPNKA010000001">
    <property type="protein sequence ID" value="MCY1074804.1"/>
    <property type="molecule type" value="Genomic_DNA"/>
</dbReference>